<dbReference type="SUPFAM" id="SSF82199">
    <property type="entry name" value="SET domain"/>
    <property type="match status" value="1"/>
</dbReference>
<evidence type="ECO:0000256" key="3">
    <source>
        <dbReference type="ARBA" id="ARBA00022833"/>
    </source>
</evidence>
<dbReference type="GO" id="GO:0008270">
    <property type="term" value="F:zinc ion binding"/>
    <property type="evidence" value="ECO:0007669"/>
    <property type="project" value="UniProtKB-KW"/>
</dbReference>
<dbReference type="Gene3D" id="1.25.40.10">
    <property type="entry name" value="Tetratricopeptide repeat domain"/>
    <property type="match status" value="1"/>
</dbReference>
<dbReference type="GO" id="GO:0005634">
    <property type="term" value="C:nucleus"/>
    <property type="evidence" value="ECO:0007669"/>
    <property type="project" value="TreeGrafter"/>
</dbReference>
<evidence type="ECO:0000256" key="1">
    <source>
        <dbReference type="ARBA" id="ARBA00022723"/>
    </source>
</evidence>
<dbReference type="InterPro" id="IPR011990">
    <property type="entry name" value="TPR-like_helical_dom_sf"/>
</dbReference>
<dbReference type="GeneID" id="92513348"/>
<proteinExistence type="predicted"/>
<feature type="domain" description="MYND-type" evidence="5">
    <location>
        <begin position="443"/>
        <end position="489"/>
    </location>
</feature>
<feature type="compositionally biased region" description="Low complexity" evidence="4">
    <location>
        <begin position="972"/>
        <end position="983"/>
    </location>
</feature>
<protein>
    <recommendedName>
        <fullName evidence="5">MYND-type domain-containing protein</fullName>
    </recommendedName>
</protein>
<evidence type="ECO:0000256" key="4">
    <source>
        <dbReference type="SAM" id="MobiDB-lite"/>
    </source>
</evidence>
<feature type="compositionally biased region" description="Low complexity" evidence="4">
    <location>
        <begin position="926"/>
        <end position="937"/>
    </location>
</feature>
<keyword evidence="1" id="KW-0479">Metal-binding</keyword>
<dbReference type="Proteomes" id="UP000673552">
    <property type="component" value="Chromosome 28"/>
</dbReference>
<feature type="region of interest" description="Disordered" evidence="4">
    <location>
        <begin position="888"/>
        <end position="983"/>
    </location>
</feature>
<accession>A0A836GLC1</accession>
<dbReference type="EMBL" id="JAFEUZ010000028">
    <property type="protein sequence ID" value="KAG5474504.1"/>
    <property type="molecule type" value="Genomic_DNA"/>
</dbReference>
<dbReference type="PANTHER" id="PTHR12197:SF251">
    <property type="entry name" value="EG:BACR7C10.4 PROTEIN"/>
    <property type="match status" value="1"/>
</dbReference>
<keyword evidence="2" id="KW-0863">Zinc-finger</keyword>
<feature type="compositionally biased region" description="Basic and acidic residues" evidence="4">
    <location>
        <begin position="957"/>
        <end position="969"/>
    </location>
</feature>
<dbReference type="PANTHER" id="PTHR12197">
    <property type="entry name" value="HISTONE-LYSINE N-METHYLTRANSFERASE SMYD"/>
    <property type="match status" value="1"/>
</dbReference>
<dbReference type="Gene3D" id="2.170.270.10">
    <property type="entry name" value="SET domain"/>
    <property type="match status" value="1"/>
</dbReference>
<dbReference type="KEGG" id="lmat:92513348"/>
<organism evidence="6 7">
    <name type="scientific">Leishmania martiniquensis</name>
    <dbReference type="NCBI Taxonomy" id="1580590"/>
    <lineage>
        <taxon>Eukaryota</taxon>
        <taxon>Discoba</taxon>
        <taxon>Euglenozoa</taxon>
        <taxon>Kinetoplastea</taxon>
        <taxon>Metakinetoplastina</taxon>
        <taxon>Trypanosomatida</taxon>
        <taxon>Trypanosomatidae</taxon>
        <taxon>Leishmaniinae</taxon>
        <taxon>Leishmania</taxon>
    </lineage>
</organism>
<feature type="compositionally biased region" description="Low complexity" evidence="4">
    <location>
        <begin position="596"/>
        <end position="607"/>
    </location>
</feature>
<name>A0A836GLC1_9TRYP</name>
<comment type="caution">
    <text evidence="6">The sequence shown here is derived from an EMBL/GenBank/DDBJ whole genome shotgun (WGS) entry which is preliminary data.</text>
</comment>
<dbReference type="SUPFAM" id="SSF48452">
    <property type="entry name" value="TPR-like"/>
    <property type="match status" value="1"/>
</dbReference>
<feature type="compositionally biased region" description="Basic residues" evidence="4">
    <location>
        <begin position="888"/>
        <end position="902"/>
    </location>
</feature>
<dbReference type="SMR" id="A0A836GLC1"/>
<dbReference type="RefSeq" id="XP_067177446.1">
    <property type="nucleotide sequence ID" value="XM_067320836.1"/>
</dbReference>
<dbReference type="OrthoDB" id="5945798at2759"/>
<reference evidence="6 7" key="1">
    <citation type="submission" date="2021-03" db="EMBL/GenBank/DDBJ databases">
        <title>Leishmania (Mundinia) martiniquensis Genome sequencing and assembly.</title>
        <authorList>
            <person name="Almutairi H."/>
            <person name="Gatherer D."/>
        </authorList>
    </citation>
    <scope>NUCLEOTIDE SEQUENCE [LARGE SCALE GENOMIC DNA]</scope>
    <source>
        <strain evidence="6">LSCM1</strain>
    </source>
</reference>
<dbReference type="InterPro" id="IPR050869">
    <property type="entry name" value="H3K4_H4K5_MeTrfase"/>
</dbReference>
<feature type="region of interest" description="Disordered" evidence="4">
    <location>
        <begin position="596"/>
        <end position="619"/>
    </location>
</feature>
<dbReference type="InterPro" id="IPR046341">
    <property type="entry name" value="SET_dom_sf"/>
</dbReference>
<sequence length="1010" mass="109123">MASETVRALHLEGNGLFEAGRLHEAAHTFHQAVDVFLTDQIFTKPAVDEFVQIAGNVCVCHHATGNWHACVEAARELLAIYPIIPKAYAAIGMSIVSRLLEQEAEQRRMDAQNSPRMPPRSGEEVRRDARRYLVKLGGVVCTADDAHKYLCRAILLSEGALQVSLGPYVETAVRWVSEQLLSAGLSLEREYGDGVMDQLSVLEESVCDVPPLLDTAPVHIERHSIRVLGAADASDAVLAGIASEGRRAEELPESEAEVILEAIQEGQRIARGQAAAEEESAAADSTLLAAGSDAAGMYPTTAHNSSAVGSASSGSHAAVTPPLEYFLSLQRTRVWVCHAERGGIPRGLTLARAPQPFAVGQHILPAGLAAVADAGVPPAEAPLAVQASTRDLGPRHVDLASLTGTENTLTPAALSSPIAHIGGGARFSMGGLPATESPLLLICNACGREVNLLNFSGARPIGCQACNGVVYCSAACAAVYGDRHDRHECALRLALQRRVAALAAMPSSADPETPLPVGDVLPGGGWNALDLHRRILPLCITVYSGLQSNAPGAAEVRAQVRRGVQRRLRHALPAEIAGTLAEWVNTVKYAAATPAAATDTPSSASVPQDDEEKKRCGCQRRDDHTDAAVAASCATAAAAEEESSLADHLLAIFFMVRLIAVDQAESRCSALYAERLLLRHSCEPNCVWSDTLPGILTARFICKGEELTMTIDDRFPQHWPWKNRQKWFVYHHGVPCQCARCLREGADLHRARGMLSNEVVEQLLTAEVLDHPCPTPAHKHPTHLFHPQVQRLVKHSKLPQERQVPALLCRLHEMRAEVAMYVLPSHYLLEDIRRAVLNVVEAEGRITECAQEAQSSLLFWESHWSGAIPAKAQRLRLLPSLFECGRRRKCHPHQQRRRRRHPGPPADTASVPAEQPQEAPLGRRGSSPSPLSVPTSTEARRRSGGSVCHPLHSIHKAGTDDGDHEESKMKGAPAAATPRAPVPAPLTATKDFSGCHIIDLFYGSYQTWYM</sequence>
<evidence type="ECO:0000259" key="5">
    <source>
        <dbReference type="PROSITE" id="PS01360"/>
    </source>
</evidence>
<dbReference type="AlphaFoldDB" id="A0A836GLC1"/>
<gene>
    <name evidence="6" type="ORF">LSCM1_03290</name>
</gene>
<keyword evidence="7" id="KW-1185">Reference proteome</keyword>
<evidence type="ECO:0000256" key="2">
    <source>
        <dbReference type="ARBA" id="ARBA00022771"/>
    </source>
</evidence>
<keyword evidence="3" id="KW-0862">Zinc</keyword>
<dbReference type="InterPro" id="IPR002893">
    <property type="entry name" value="Znf_MYND"/>
</dbReference>
<dbReference type="PROSITE" id="PS01360">
    <property type="entry name" value="ZF_MYND_1"/>
    <property type="match status" value="1"/>
</dbReference>
<evidence type="ECO:0000313" key="6">
    <source>
        <dbReference type="EMBL" id="KAG5474504.1"/>
    </source>
</evidence>
<evidence type="ECO:0000313" key="7">
    <source>
        <dbReference type="Proteomes" id="UP000673552"/>
    </source>
</evidence>